<comment type="similarity">
    <text evidence="2">Belongs to the SNF7 family.</text>
</comment>
<dbReference type="PANTHER" id="PTHR22761:SF10">
    <property type="entry name" value="GH13992P"/>
    <property type="match status" value="1"/>
</dbReference>
<dbReference type="PANTHER" id="PTHR22761">
    <property type="entry name" value="CHARGED MULTIVESICULAR BODY PROTEIN"/>
    <property type="match status" value="1"/>
</dbReference>
<dbReference type="Gene3D" id="1.10.287.1060">
    <property type="entry name" value="ESAT-6-like"/>
    <property type="match status" value="1"/>
</dbReference>
<dbReference type="GO" id="GO:0006900">
    <property type="term" value="P:vesicle budding from membrane"/>
    <property type="evidence" value="ECO:0007669"/>
    <property type="project" value="TreeGrafter"/>
</dbReference>
<comment type="subcellular location">
    <subcellularLocation>
        <location evidence="1">Endosome</location>
    </subcellularLocation>
</comment>
<evidence type="ECO:0008006" key="7">
    <source>
        <dbReference type="Google" id="ProtNLM"/>
    </source>
</evidence>
<comment type="caution">
    <text evidence="5">The sequence shown here is derived from an EMBL/GenBank/DDBJ whole genome shotgun (WGS) entry which is preliminary data.</text>
</comment>
<proteinExistence type="inferred from homology"/>
<protein>
    <recommendedName>
        <fullName evidence="7">Charged multivesicular body protein 4b</fullName>
    </recommendedName>
</protein>
<feature type="coiled-coil region" evidence="4">
    <location>
        <begin position="59"/>
        <end position="141"/>
    </location>
</feature>
<dbReference type="SMR" id="A0A2G8KR38"/>
<dbReference type="GO" id="GO:0005771">
    <property type="term" value="C:multivesicular body"/>
    <property type="evidence" value="ECO:0007669"/>
    <property type="project" value="TreeGrafter"/>
</dbReference>
<organism evidence="5 6">
    <name type="scientific">Stichopus japonicus</name>
    <name type="common">Sea cucumber</name>
    <dbReference type="NCBI Taxonomy" id="307972"/>
    <lineage>
        <taxon>Eukaryota</taxon>
        <taxon>Metazoa</taxon>
        <taxon>Echinodermata</taxon>
        <taxon>Eleutherozoa</taxon>
        <taxon>Echinozoa</taxon>
        <taxon>Holothuroidea</taxon>
        <taxon>Aspidochirotacea</taxon>
        <taxon>Aspidochirotida</taxon>
        <taxon>Stichopodidae</taxon>
        <taxon>Apostichopus</taxon>
    </lineage>
</organism>
<evidence type="ECO:0000256" key="2">
    <source>
        <dbReference type="ARBA" id="ARBA00006190"/>
    </source>
</evidence>
<keyword evidence="3" id="KW-0967">Endosome</keyword>
<dbReference type="Gene3D" id="6.10.250.1710">
    <property type="match status" value="1"/>
</dbReference>
<evidence type="ECO:0000313" key="6">
    <source>
        <dbReference type="Proteomes" id="UP000230750"/>
    </source>
</evidence>
<dbReference type="Pfam" id="PF03357">
    <property type="entry name" value="Snf7"/>
    <property type="match status" value="1"/>
</dbReference>
<dbReference type="STRING" id="307972.A0A2G8KR38"/>
<keyword evidence="4" id="KW-0175">Coiled coil</keyword>
<dbReference type="GO" id="GO:0009898">
    <property type="term" value="C:cytoplasmic side of plasma membrane"/>
    <property type="evidence" value="ECO:0007669"/>
    <property type="project" value="TreeGrafter"/>
</dbReference>
<evidence type="ECO:0000256" key="4">
    <source>
        <dbReference type="SAM" id="Coils"/>
    </source>
</evidence>
<evidence type="ECO:0000256" key="1">
    <source>
        <dbReference type="ARBA" id="ARBA00004177"/>
    </source>
</evidence>
<evidence type="ECO:0000256" key="3">
    <source>
        <dbReference type="ARBA" id="ARBA00022753"/>
    </source>
</evidence>
<name>A0A2G8KR38_STIJA</name>
<gene>
    <name evidence="5" type="ORF">BSL78_12603</name>
</gene>
<reference evidence="5 6" key="1">
    <citation type="journal article" date="2017" name="PLoS Biol.">
        <title>The sea cucumber genome provides insights into morphological evolution and visceral regeneration.</title>
        <authorList>
            <person name="Zhang X."/>
            <person name="Sun L."/>
            <person name="Yuan J."/>
            <person name="Sun Y."/>
            <person name="Gao Y."/>
            <person name="Zhang L."/>
            <person name="Li S."/>
            <person name="Dai H."/>
            <person name="Hamel J.F."/>
            <person name="Liu C."/>
            <person name="Yu Y."/>
            <person name="Liu S."/>
            <person name="Lin W."/>
            <person name="Guo K."/>
            <person name="Jin S."/>
            <person name="Xu P."/>
            <person name="Storey K.B."/>
            <person name="Huan P."/>
            <person name="Zhang T."/>
            <person name="Zhou Y."/>
            <person name="Zhang J."/>
            <person name="Lin C."/>
            <person name="Li X."/>
            <person name="Xing L."/>
            <person name="Huo D."/>
            <person name="Sun M."/>
            <person name="Wang L."/>
            <person name="Mercier A."/>
            <person name="Li F."/>
            <person name="Yang H."/>
            <person name="Xiang J."/>
        </authorList>
    </citation>
    <scope>NUCLEOTIDE SEQUENCE [LARGE SCALE GENOMIC DNA]</scope>
    <source>
        <strain evidence="5">Shaxun</strain>
        <tissue evidence="5">Muscle</tissue>
    </source>
</reference>
<dbReference type="GO" id="GO:0000815">
    <property type="term" value="C:ESCRT III complex"/>
    <property type="evidence" value="ECO:0007669"/>
    <property type="project" value="TreeGrafter"/>
</dbReference>
<evidence type="ECO:0000313" key="5">
    <source>
        <dbReference type="EMBL" id="PIK50474.1"/>
    </source>
</evidence>
<keyword evidence="6" id="KW-1185">Reference proteome</keyword>
<dbReference type="Proteomes" id="UP000230750">
    <property type="component" value="Unassembled WGS sequence"/>
</dbReference>
<sequence length="284" mass="31966">MSFIFGKKKKEAAPTTSDAIGKLRETEELLTKKQEFLEKQISDQIGIARKKAGKDKRAAMNALRKKKKLEKNLQQIDGTLSTIEFQREALENANTNTEVLKNMGYAAKALKSAQTLEVDDVDDLMADIQEQMEKANEISQAISEPTGYGLDLDEDDLLAELEELEQEEFDEKMLDVEVPELPEAPSEPLKEKKRLLVLEIWNITDRFYNIIRPLNVLKDYLTYLTRRVPALGSFRSCSDLLASPTTMSGFSLVGWYPVTWSGAKPFPAGPIRLNVCIPGWLPPG</sequence>
<accession>A0A2G8KR38</accession>
<dbReference type="OrthoDB" id="5592979at2759"/>
<dbReference type="EMBL" id="MRZV01000418">
    <property type="protein sequence ID" value="PIK50474.1"/>
    <property type="molecule type" value="Genomic_DNA"/>
</dbReference>
<dbReference type="AlphaFoldDB" id="A0A2G8KR38"/>
<dbReference type="InterPro" id="IPR005024">
    <property type="entry name" value="Snf7_fam"/>
</dbReference>
<dbReference type="GO" id="GO:0032511">
    <property type="term" value="P:late endosome to vacuole transport via multivesicular body sorting pathway"/>
    <property type="evidence" value="ECO:0007669"/>
    <property type="project" value="TreeGrafter"/>
</dbReference>